<dbReference type="InterPro" id="IPR017853">
    <property type="entry name" value="GH"/>
</dbReference>
<organism evidence="7 8">
    <name type="scientific">Zobellia uliginosa</name>
    <dbReference type="NCBI Taxonomy" id="143224"/>
    <lineage>
        <taxon>Bacteria</taxon>
        <taxon>Pseudomonadati</taxon>
        <taxon>Bacteroidota</taxon>
        <taxon>Flavobacteriia</taxon>
        <taxon>Flavobacteriales</taxon>
        <taxon>Flavobacteriaceae</taxon>
        <taxon>Zobellia</taxon>
    </lineage>
</organism>
<keyword evidence="4" id="KW-0378">Hydrolase</keyword>
<dbReference type="Gene3D" id="3.20.20.80">
    <property type="entry name" value="Glycosidases"/>
    <property type="match status" value="1"/>
</dbReference>
<gene>
    <name evidence="7" type="ORF">SAMN05421766_10794</name>
</gene>
<proteinExistence type="inferred from homology"/>
<dbReference type="SUPFAM" id="SSF51445">
    <property type="entry name" value="(Trans)glycosidases"/>
    <property type="match status" value="1"/>
</dbReference>
<dbReference type="EMBL" id="FTOB01000007">
    <property type="protein sequence ID" value="SIT02782.1"/>
    <property type="molecule type" value="Genomic_DNA"/>
</dbReference>
<evidence type="ECO:0000313" key="7">
    <source>
        <dbReference type="EMBL" id="SIT02782.1"/>
    </source>
</evidence>
<dbReference type="EC" id="3.2.1.51" evidence="2"/>
<dbReference type="Proteomes" id="UP000185728">
    <property type="component" value="Unassembled WGS sequence"/>
</dbReference>
<sequence>MAEYSKNITSKLRIVLLLCLPLFACKDMVSPKGKENHDMVSQQRLPESKLREWQALKYGMFIHFGMSTFLGEELPDGQAPLDTYAPTNLDVSQWVRVAKEAGMTYAVLTAKHVAGHCLWPSDYTDYDVSGNKTTVDVVGEFVKECRKQGIRPGLYYCAWDNHHTFGSLMPGKSENYNGAMVTPTEMEPAKGAPYTSHLYQNFMTAQIDELLERYSPLVEFWIDIPIILGDGYRQFIYDRISKKYPDMLIVMNHGKKKVGKDLVFLDKKAWPTDVLTLERFSPEKPYDPVWEIKNRRYYLPAESNMPIGNEWFWEIDDEAKPIDELTSKFQDCLDNDVNFLLNVPPDQSGQIPQKWIRPLMDIKQKMNLQIQN</sequence>
<name>A0ABY1L0P3_9FLAO</name>
<evidence type="ECO:0000256" key="4">
    <source>
        <dbReference type="ARBA" id="ARBA00022801"/>
    </source>
</evidence>
<evidence type="ECO:0000256" key="5">
    <source>
        <dbReference type="ARBA" id="ARBA00023295"/>
    </source>
</evidence>
<keyword evidence="8" id="KW-1185">Reference proteome</keyword>
<dbReference type="PANTHER" id="PTHR10030:SF37">
    <property type="entry name" value="ALPHA-L-FUCOSIDASE-RELATED"/>
    <property type="match status" value="1"/>
</dbReference>
<dbReference type="InterPro" id="IPR057739">
    <property type="entry name" value="Glyco_hydro_29_N"/>
</dbReference>
<accession>A0ABY1L0P3</accession>
<evidence type="ECO:0000256" key="1">
    <source>
        <dbReference type="ARBA" id="ARBA00007951"/>
    </source>
</evidence>
<dbReference type="PANTHER" id="PTHR10030">
    <property type="entry name" value="ALPHA-L-FUCOSIDASE"/>
    <property type="match status" value="1"/>
</dbReference>
<dbReference type="Pfam" id="PF01120">
    <property type="entry name" value="Alpha_L_fucos"/>
    <property type="match status" value="1"/>
</dbReference>
<keyword evidence="5" id="KW-0326">Glycosidase</keyword>
<evidence type="ECO:0000256" key="2">
    <source>
        <dbReference type="ARBA" id="ARBA00012662"/>
    </source>
</evidence>
<comment type="caution">
    <text evidence="7">The sequence shown here is derived from an EMBL/GenBank/DDBJ whole genome shotgun (WGS) entry which is preliminary data.</text>
</comment>
<dbReference type="SMART" id="SM00812">
    <property type="entry name" value="Alpha_L_fucos"/>
    <property type="match status" value="1"/>
</dbReference>
<evidence type="ECO:0000256" key="3">
    <source>
        <dbReference type="ARBA" id="ARBA00022729"/>
    </source>
</evidence>
<dbReference type="RefSeq" id="WP_076456757.1">
    <property type="nucleotide sequence ID" value="NZ_FTOB01000007.1"/>
</dbReference>
<comment type="similarity">
    <text evidence="1">Belongs to the glycosyl hydrolase 29 family.</text>
</comment>
<keyword evidence="3" id="KW-0732">Signal</keyword>
<evidence type="ECO:0000313" key="8">
    <source>
        <dbReference type="Proteomes" id="UP000185728"/>
    </source>
</evidence>
<reference evidence="7 8" key="1">
    <citation type="submission" date="2017-01" db="EMBL/GenBank/DDBJ databases">
        <authorList>
            <person name="Varghese N."/>
            <person name="Submissions S."/>
        </authorList>
    </citation>
    <scope>NUCLEOTIDE SEQUENCE [LARGE SCALE GENOMIC DNA]</scope>
    <source>
        <strain evidence="7 8">DSM 2061</strain>
    </source>
</reference>
<evidence type="ECO:0000259" key="6">
    <source>
        <dbReference type="Pfam" id="PF01120"/>
    </source>
</evidence>
<protein>
    <recommendedName>
        <fullName evidence="2">alpha-L-fucosidase</fullName>
        <ecNumber evidence="2">3.2.1.51</ecNumber>
    </recommendedName>
</protein>
<feature type="domain" description="Glycoside hydrolase family 29 N-terminal" evidence="6">
    <location>
        <begin position="82"/>
        <end position="364"/>
    </location>
</feature>
<dbReference type="InterPro" id="IPR000933">
    <property type="entry name" value="Glyco_hydro_29"/>
</dbReference>